<keyword evidence="3" id="KW-1185">Reference proteome</keyword>
<dbReference type="Proteomes" id="UP000070560">
    <property type="component" value="Chromosome"/>
</dbReference>
<reference evidence="2 3" key="1">
    <citation type="submission" date="2015-10" db="EMBL/GenBank/DDBJ databases">
        <title>Candidatus Desulfofervidus auxilii, a hydrogenotrophic sulfate-reducing bacterium involved in the thermophilic anaerobic oxidation of methane.</title>
        <authorList>
            <person name="Krukenberg V."/>
            <person name="Richter M."/>
            <person name="Wegener G."/>
        </authorList>
    </citation>
    <scope>NUCLEOTIDE SEQUENCE [LARGE SCALE GENOMIC DNA]</scope>
    <source>
        <strain evidence="2 3">HS1</strain>
    </source>
</reference>
<feature type="domain" description="Alginate export" evidence="1">
    <location>
        <begin position="44"/>
        <end position="431"/>
    </location>
</feature>
<protein>
    <recommendedName>
        <fullName evidence="1">Alginate export domain-containing protein</fullName>
    </recommendedName>
</protein>
<dbReference type="RefSeq" id="WP_066065222.1">
    <property type="nucleotide sequence ID" value="NZ_CP013015.1"/>
</dbReference>
<gene>
    <name evidence="2" type="ORF">HS1_002147</name>
</gene>
<sequence length="443" mass="51806">MREAFKKWTLFWIVMVCVLFGKVDYLEANFTKYKNGTSVWDGKIKFGGRIRFRQEIKDGYYIPNGQKKVHDDLSLLQTRIYVEFMPTEEIGFHLMFEDARDFTEPHPYKPLVPYAYDTAFDVQQAYVFYQPKNSSFSFWAGRREVFYLKHRLIGTTIGWGNKVITYDGAMVTFEDKKFKLDLAYLNWVRPQHTGRLFEHTWFGEPANTLVGWLTLKDLFSGASLDIYTIYDDRRNGEDIYTIGLRAYGKIGSSIGYDINGSLQLGDALVGSEFQDRIAGAFYLDTWYAFDMPWKPTIGLEYFMATGDSHPGNGDYHTFDQLYATPHYSYGYMDLMGWQNMHDLNLKTWIKPVKGLKCGAAFHTFWLFANEDNWYNAYKKVQRFGQEDASHYIGNELDFIFFYDFAKYFTLVGTYSHFFAGKFVAQTGQSSDADFFSMEIRFEF</sequence>
<accession>A0A7U4QM80</accession>
<dbReference type="InterPro" id="IPR053728">
    <property type="entry name" value="Alginate_Permeability_Chnl"/>
</dbReference>
<dbReference type="KEGG" id="daw:HS1_002147"/>
<dbReference type="Gene3D" id="2.40.160.100">
    <property type="match status" value="1"/>
</dbReference>
<name>A0A7U4QM80_DESA2</name>
<proteinExistence type="predicted"/>
<evidence type="ECO:0000313" key="3">
    <source>
        <dbReference type="Proteomes" id="UP000070560"/>
    </source>
</evidence>
<dbReference type="Pfam" id="PF13372">
    <property type="entry name" value="Alginate_exp"/>
    <property type="match status" value="1"/>
</dbReference>
<dbReference type="InterPro" id="IPR025388">
    <property type="entry name" value="Alginate_export_dom"/>
</dbReference>
<organism evidence="2 3">
    <name type="scientific">Desulfofervidus auxilii</name>
    <dbReference type="NCBI Taxonomy" id="1621989"/>
    <lineage>
        <taxon>Bacteria</taxon>
        <taxon>Pseudomonadati</taxon>
        <taxon>Thermodesulfobacteriota</taxon>
        <taxon>Candidatus Desulfofervidia</taxon>
        <taxon>Candidatus Desulfofervidales</taxon>
        <taxon>Candidatus Desulfofervidaceae</taxon>
        <taxon>Candidatus Desulfofervidus</taxon>
    </lineage>
</organism>
<evidence type="ECO:0000259" key="1">
    <source>
        <dbReference type="Pfam" id="PF13372"/>
    </source>
</evidence>
<dbReference type="AlphaFoldDB" id="A0A7U4QM80"/>
<dbReference type="OrthoDB" id="9789168at2"/>
<dbReference type="EMBL" id="CP013015">
    <property type="protein sequence ID" value="AMM41933.1"/>
    <property type="molecule type" value="Genomic_DNA"/>
</dbReference>
<evidence type="ECO:0000313" key="2">
    <source>
        <dbReference type="EMBL" id="AMM41933.1"/>
    </source>
</evidence>